<comment type="caution">
    <text evidence="12">The sequence shown here is derived from an EMBL/GenBank/DDBJ whole genome shotgun (WGS) entry which is preliminary data.</text>
</comment>
<dbReference type="Gene3D" id="1.10.10.10">
    <property type="entry name" value="Winged helix-like DNA-binding domain superfamily/Winged helix DNA-binding domain"/>
    <property type="match status" value="1"/>
</dbReference>
<dbReference type="GO" id="GO:1900376">
    <property type="term" value="P:regulation of secondary metabolite biosynthetic process"/>
    <property type="evidence" value="ECO:0007669"/>
    <property type="project" value="TreeGrafter"/>
</dbReference>
<name>A0A1Q9LLP6_9PSEU</name>
<dbReference type="GO" id="GO:0005737">
    <property type="term" value="C:cytoplasm"/>
    <property type="evidence" value="ECO:0007669"/>
    <property type="project" value="UniProtKB-SubCell"/>
</dbReference>
<dbReference type="GO" id="GO:0000976">
    <property type="term" value="F:transcription cis-regulatory region binding"/>
    <property type="evidence" value="ECO:0007669"/>
    <property type="project" value="TreeGrafter"/>
</dbReference>
<keyword evidence="6 11" id="KW-0862">Zinc</keyword>
<dbReference type="SUPFAM" id="SSF46785">
    <property type="entry name" value="Winged helix' DNA-binding domain"/>
    <property type="match status" value="1"/>
</dbReference>
<dbReference type="InterPro" id="IPR036388">
    <property type="entry name" value="WH-like_DNA-bd_sf"/>
</dbReference>
<dbReference type="AlphaFoldDB" id="A0A1Q9LLP6"/>
<evidence type="ECO:0000256" key="7">
    <source>
        <dbReference type="ARBA" id="ARBA00023004"/>
    </source>
</evidence>
<feature type="binding site" evidence="11">
    <location>
        <position position="136"/>
    </location>
    <ligand>
        <name>Zn(2+)</name>
        <dbReference type="ChEBI" id="CHEBI:29105"/>
    </ligand>
</feature>
<comment type="subcellular location">
    <subcellularLocation>
        <location evidence="1">Cytoplasm</location>
    </subcellularLocation>
</comment>
<dbReference type="RefSeq" id="WP_075975215.1">
    <property type="nucleotide sequence ID" value="NZ_MKQR01000013.1"/>
</dbReference>
<comment type="similarity">
    <text evidence="2">Belongs to the Fur family.</text>
</comment>
<evidence type="ECO:0000256" key="1">
    <source>
        <dbReference type="ARBA" id="ARBA00004496"/>
    </source>
</evidence>
<organism evidence="12 13">
    <name type="scientific">Actinokineospora bangkokensis</name>
    <dbReference type="NCBI Taxonomy" id="1193682"/>
    <lineage>
        <taxon>Bacteria</taxon>
        <taxon>Bacillati</taxon>
        <taxon>Actinomycetota</taxon>
        <taxon>Actinomycetes</taxon>
        <taxon>Pseudonocardiales</taxon>
        <taxon>Pseudonocardiaceae</taxon>
        <taxon>Actinokineospora</taxon>
    </lineage>
</organism>
<keyword evidence="4" id="KW-0678">Repressor</keyword>
<evidence type="ECO:0000256" key="10">
    <source>
        <dbReference type="ARBA" id="ARBA00023163"/>
    </source>
</evidence>
<reference evidence="12 13" key="1">
    <citation type="submission" date="2016-10" db="EMBL/GenBank/DDBJ databases">
        <title>The Draft Genome Sequence of Actinokineospora bangkokensis 44EHWT reveals the biosynthetic pathway of antifungal compounds Thailandins with unusual extender unit butylmalonyl-CoA.</title>
        <authorList>
            <person name="Greule A."/>
            <person name="Intra B."/>
            <person name="Flemming S."/>
            <person name="Rommel M.G."/>
            <person name="Panbangred W."/>
            <person name="Bechthold A."/>
        </authorList>
    </citation>
    <scope>NUCLEOTIDE SEQUENCE [LARGE SCALE GENOMIC DNA]</scope>
    <source>
        <strain evidence="12 13">44EHW</strain>
    </source>
</reference>
<feature type="binding site" evidence="11">
    <location>
        <position position="139"/>
    </location>
    <ligand>
        <name>Zn(2+)</name>
        <dbReference type="ChEBI" id="CHEBI:29105"/>
    </ligand>
</feature>
<dbReference type="Proteomes" id="UP000186040">
    <property type="component" value="Unassembled WGS sequence"/>
</dbReference>
<proteinExistence type="inferred from homology"/>
<evidence type="ECO:0000256" key="3">
    <source>
        <dbReference type="ARBA" id="ARBA00022490"/>
    </source>
</evidence>
<dbReference type="InterPro" id="IPR043135">
    <property type="entry name" value="Fur_C"/>
</dbReference>
<sequence>MTLSTPPTPENSLRAAGLRVTKQRVAVLRSLDGRPHQTAADIALGVRSQMGKVATQTVYDVLEALVAAGLLRRIQPAGHAMSYESRVGDNHHHAICRRCGSISDIDCLPATAPCLAPPELPQFIPDEAEITFWGLCARCLTAA</sequence>
<keyword evidence="8" id="KW-0805">Transcription regulation</keyword>
<keyword evidence="10" id="KW-0804">Transcription</keyword>
<evidence type="ECO:0000313" key="13">
    <source>
        <dbReference type="Proteomes" id="UP000186040"/>
    </source>
</evidence>
<evidence type="ECO:0000313" key="12">
    <source>
        <dbReference type="EMBL" id="OLR92950.1"/>
    </source>
</evidence>
<evidence type="ECO:0000256" key="8">
    <source>
        <dbReference type="ARBA" id="ARBA00023015"/>
    </source>
</evidence>
<evidence type="ECO:0000256" key="2">
    <source>
        <dbReference type="ARBA" id="ARBA00007957"/>
    </source>
</evidence>
<dbReference type="GO" id="GO:0003700">
    <property type="term" value="F:DNA-binding transcription factor activity"/>
    <property type="evidence" value="ECO:0007669"/>
    <property type="project" value="InterPro"/>
</dbReference>
<keyword evidence="13" id="KW-1185">Reference proteome</keyword>
<dbReference type="OrthoDB" id="5242893at2"/>
<protein>
    <submittedName>
        <fullName evidence="12">Transcriptional repressor</fullName>
    </submittedName>
</protein>
<keyword evidence="5 11" id="KW-0479">Metal-binding</keyword>
<keyword evidence="3" id="KW-0963">Cytoplasm</keyword>
<feature type="binding site" evidence="11">
    <location>
        <position position="99"/>
    </location>
    <ligand>
        <name>Zn(2+)</name>
        <dbReference type="ChEBI" id="CHEBI:29105"/>
    </ligand>
</feature>
<dbReference type="PANTHER" id="PTHR33202">
    <property type="entry name" value="ZINC UPTAKE REGULATION PROTEIN"/>
    <property type="match status" value="1"/>
</dbReference>
<evidence type="ECO:0000256" key="4">
    <source>
        <dbReference type="ARBA" id="ARBA00022491"/>
    </source>
</evidence>
<keyword evidence="9" id="KW-0238">DNA-binding</keyword>
<evidence type="ECO:0000256" key="11">
    <source>
        <dbReference type="PIRSR" id="PIRSR602481-1"/>
    </source>
</evidence>
<keyword evidence="7" id="KW-0408">Iron</keyword>
<evidence type="ECO:0000256" key="5">
    <source>
        <dbReference type="ARBA" id="ARBA00022723"/>
    </source>
</evidence>
<dbReference type="InterPro" id="IPR002481">
    <property type="entry name" value="FUR"/>
</dbReference>
<dbReference type="Gene3D" id="3.30.1490.190">
    <property type="match status" value="1"/>
</dbReference>
<dbReference type="STRING" id="1193682.BJP25_18440"/>
<feature type="binding site" evidence="11">
    <location>
        <position position="96"/>
    </location>
    <ligand>
        <name>Zn(2+)</name>
        <dbReference type="ChEBI" id="CHEBI:29105"/>
    </ligand>
</feature>
<dbReference type="GO" id="GO:0045892">
    <property type="term" value="P:negative regulation of DNA-templated transcription"/>
    <property type="evidence" value="ECO:0007669"/>
    <property type="project" value="TreeGrafter"/>
</dbReference>
<comment type="cofactor">
    <cofactor evidence="11">
        <name>Zn(2+)</name>
        <dbReference type="ChEBI" id="CHEBI:29105"/>
    </cofactor>
    <text evidence="11">Binds 1 zinc ion per subunit.</text>
</comment>
<dbReference type="EMBL" id="MKQR01000013">
    <property type="protein sequence ID" value="OLR92950.1"/>
    <property type="molecule type" value="Genomic_DNA"/>
</dbReference>
<dbReference type="PANTHER" id="PTHR33202:SF18">
    <property type="entry name" value="TRANSCRIPTIONAL REGULATOR FURA"/>
    <property type="match status" value="1"/>
</dbReference>
<evidence type="ECO:0000256" key="6">
    <source>
        <dbReference type="ARBA" id="ARBA00022833"/>
    </source>
</evidence>
<gene>
    <name evidence="12" type="ORF">BJP25_18440</name>
</gene>
<evidence type="ECO:0000256" key="9">
    <source>
        <dbReference type="ARBA" id="ARBA00023125"/>
    </source>
</evidence>
<accession>A0A1Q9LLP6</accession>
<dbReference type="InterPro" id="IPR036390">
    <property type="entry name" value="WH_DNA-bd_sf"/>
</dbReference>
<dbReference type="Pfam" id="PF01475">
    <property type="entry name" value="FUR"/>
    <property type="match status" value="1"/>
</dbReference>
<dbReference type="GO" id="GO:0008270">
    <property type="term" value="F:zinc ion binding"/>
    <property type="evidence" value="ECO:0007669"/>
    <property type="project" value="TreeGrafter"/>
</dbReference>
<dbReference type="CDD" id="cd07153">
    <property type="entry name" value="Fur_like"/>
    <property type="match status" value="1"/>
</dbReference>